<dbReference type="InterPro" id="IPR036093">
    <property type="entry name" value="NAC_dom_sf"/>
</dbReference>
<keyword evidence="2" id="KW-0238">DNA-binding</keyword>
<gene>
    <name evidence="6" type="ORF">ACH5RR_009003</name>
</gene>
<evidence type="ECO:0000256" key="2">
    <source>
        <dbReference type="ARBA" id="ARBA00023125"/>
    </source>
</evidence>
<dbReference type="GO" id="GO:0003677">
    <property type="term" value="F:DNA binding"/>
    <property type="evidence" value="ECO:0007669"/>
    <property type="project" value="UniProtKB-KW"/>
</dbReference>
<keyword evidence="7" id="KW-1185">Reference proteome</keyword>
<keyword evidence="4" id="KW-0539">Nucleus</keyword>
<organism evidence="6 7">
    <name type="scientific">Cinchona calisaya</name>
    <dbReference type="NCBI Taxonomy" id="153742"/>
    <lineage>
        <taxon>Eukaryota</taxon>
        <taxon>Viridiplantae</taxon>
        <taxon>Streptophyta</taxon>
        <taxon>Embryophyta</taxon>
        <taxon>Tracheophyta</taxon>
        <taxon>Spermatophyta</taxon>
        <taxon>Magnoliopsida</taxon>
        <taxon>eudicotyledons</taxon>
        <taxon>Gunneridae</taxon>
        <taxon>Pentapetalae</taxon>
        <taxon>asterids</taxon>
        <taxon>lamiids</taxon>
        <taxon>Gentianales</taxon>
        <taxon>Rubiaceae</taxon>
        <taxon>Cinchonoideae</taxon>
        <taxon>Cinchoneae</taxon>
        <taxon>Cinchona</taxon>
    </lineage>
</organism>
<dbReference type="EMBL" id="JBJUIK010000004">
    <property type="protein sequence ID" value="KAL3529681.1"/>
    <property type="molecule type" value="Genomic_DNA"/>
</dbReference>
<dbReference type="PROSITE" id="PS51005">
    <property type="entry name" value="NAC"/>
    <property type="match status" value="1"/>
</dbReference>
<evidence type="ECO:0000256" key="4">
    <source>
        <dbReference type="ARBA" id="ARBA00023242"/>
    </source>
</evidence>
<proteinExistence type="predicted"/>
<keyword evidence="1" id="KW-0805">Transcription regulation</keyword>
<dbReference type="SUPFAM" id="SSF101941">
    <property type="entry name" value="NAC domain"/>
    <property type="match status" value="1"/>
</dbReference>
<dbReference type="AlphaFoldDB" id="A0ABD3ACY2"/>
<name>A0ABD3ACY2_9GENT</name>
<protein>
    <recommendedName>
        <fullName evidence="5">NAC domain-containing protein</fullName>
    </recommendedName>
</protein>
<dbReference type="Gene3D" id="2.170.150.80">
    <property type="entry name" value="NAC domain"/>
    <property type="match status" value="1"/>
</dbReference>
<comment type="caution">
    <text evidence="6">The sequence shown here is derived from an EMBL/GenBank/DDBJ whole genome shotgun (WGS) entry which is preliminary data.</text>
</comment>
<dbReference type="Proteomes" id="UP001630127">
    <property type="component" value="Unassembled WGS sequence"/>
</dbReference>
<dbReference type="Pfam" id="PF02365">
    <property type="entry name" value="NAM"/>
    <property type="match status" value="1"/>
</dbReference>
<evidence type="ECO:0000313" key="6">
    <source>
        <dbReference type="EMBL" id="KAL3529681.1"/>
    </source>
</evidence>
<sequence>MKKFRIPPGFQFNPSDQQLLNYLKVKANGKSFPPWKNVVVEKNLYSQDNVVPWFLSTEEGDEYPWQITTKIDAAHGKIHVEKVLCVVTKLEKLGGKRAVRSVGSWTWDGSSGQKNIWNDQGQVMGFKKVLNLRGKKGMEIVGNWIMYEYHLSGDSLKEVENNDDHVICRIKCDYLKSIVEKSGDESGKLGKRRVNFDREIQGGKRVCCRGGNGDEVMVISETEEQESGQCDESLSMENSRFDQEILMGKRVSDSIVVNEGILFLETDRVQDGEDYCGNSYELESLTKENSIFFYQEKLVETEVCSSSINSIGANAINLECCCSGIGKAGGEFDIMQQVQEDNLYFDLSNIIDLDDLTFL</sequence>
<evidence type="ECO:0000259" key="5">
    <source>
        <dbReference type="PROSITE" id="PS51005"/>
    </source>
</evidence>
<evidence type="ECO:0000256" key="1">
    <source>
        <dbReference type="ARBA" id="ARBA00023015"/>
    </source>
</evidence>
<accession>A0ABD3ACY2</accession>
<reference evidence="6 7" key="1">
    <citation type="submission" date="2024-11" db="EMBL/GenBank/DDBJ databases">
        <title>A near-complete genome assembly of Cinchona calisaya.</title>
        <authorList>
            <person name="Lian D.C."/>
            <person name="Zhao X.W."/>
            <person name="Wei L."/>
        </authorList>
    </citation>
    <scope>NUCLEOTIDE SEQUENCE [LARGE SCALE GENOMIC DNA]</scope>
    <source>
        <tissue evidence="6">Nenye</tissue>
    </source>
</reference>
<keyword evidence="3" id="KW-0804">Transcription</keyword>
<evidence type="ECO:0000256" key="3">
    <source>
        <dbReference type="ARBA" id="ARBA00023163"/>
    </source>
</evidence>
<feature type="domain" description="NAC" evidence="5">
    <location>
        <begin position="6"/>
        <end position="173"/>
    </location>
</feature>
<dbReference type="InterPro" id="IPR003441">
    <property type="entry name" value="NAC-dom"/>
</dbReference>
<dbReference type="PANTHER" id="PTHR31719">
    <property type="entry name" value="NAC TRANSCRIPTION FACTOR 56"/>
    <property type="match status" value="1"/>
</dbReference>
<evidence type="ECO:0000313" key="7">
    <source>
        <dbReference type="Proteomes" id="UP001630127"/>
    </source>
</evidence>
<dbReference type="PANTHER" id="PTHR31719:SF164">
    <property type="entry name" value="NAC DOMAIN-CONTAINING PROTEIN"/>
    <property type="match status" value="1"/>
</dbReference>